<dbReference type="InterPro" id="IPR002201">
    <property type="entry name" value="Glyco_trans_9"/>
</dbReference>
<sequence length="501" mass="54333">MTRWDSCLKSCVRRLARLLADRSLKATAASDNPHIVVLRWDAKLGDAIVSSFFYREARKLNARVTVITVAELAELHALDFAADQVMITRAAPGPLELWRLARKLNRVDAVVHLVGTIQPAEIVFLRLLNPALIYSLDDSLRCVNRKFGAASWGLDTAARYRQVLVDLGAAQVRGEYIVPLPAQLPAPNVAPHILFNPYASRAEKSLSAERSTTLLQAVAETFASRTIGILSSPATLADAQQLEAKVARANVKVVDGLASPRDVAGYLSRAQVIVSVDTAIVHMAVGLGTALVAIYPALEEAFNPWLPPPSARTRVIYSQQLPGRTGRNMNAFANHMVINALECLLSASDILLLEAKIVAGLGVARGTLARQLPLISEHFPEVAGCHPGTINVTLERPLLLTKPDHRTAPLAWTPSGRTTEVFDLLRVELELGSSPARIPAWLYVAHGSPHRDTPTVHELIAPTLDLTGIRRCRLHIRADAVVLPTTDQPILAISSSTCASQ</sequence>
<keyword evidence="2" id="KW-0808">Transferase</keyword>
<dbReference type="Gene3D" id="3.40.50.2000">
    <property type="entry name" value="Glycogen Phosphorylase B"/>
    <property type="match status" value="2"/>
</dbReference>
<dbReference type="SUPFAM" id="SSF53756">
    <property type="entry name" value="UDP-Glycosyltransferase/glycogen phosphorylase"/>
    <property type="match status" value="1"/>
</dbReference>
<dbReference type="PANTHER" id="PTHR30160">
    <property type="entry name" value="TETRAACYLDISACCHARIDE 4'-KINASE-RELATED"/>
    <property type="match status" value="1"/>
</dbReference>
<dbReference type="EMBL" id="CP061723">
    <property type="protein sequence ID" value="QOD00862.1"/>
    <property type="molecule type" value="Genomic_DNA"/>
</dbReference>
<evidence type="ECO:0000256" key="1">
    <source>
        <dbReference type="ARBA" id="ARBA00022676"/>
    </source>
</evidence>
<evidence type="ECO:0000256" key="2">
    <source>
        <dbReference type="ARBA" id="ARBA00022679"/>
    </source>
</evidence>
<evidence type="ECO:0000313" key="4">
    <source>
        <dbReference type="Proteomes" id="UP000516786"/>
    </source>
</evidence>
<gene>
    <name evidence="3" type="ORF">ID616_14760</name>
</gene>
<dbReference type="InterPro" id="IPR051199">
    <property type="entry name" value="LPS_LOS_Heptosyltrfase"/>
</dbReference>
<dbReference type="Pfam" id="PF01075">
    <property type="entry name" value="Glyco_transf_9"/>
    <property type="match status" value="1"/>
</dbReference>
<dbReference type="Proteomes" id="UP000516786">
    <property type="component" value="Chromosome"/>
</dbReference>
<keyword evidence="1" id="KW-0328">Glycosyltransferase</keyword>
<dbReference type="AlphaFoldDB" id="A0ABD7BM71"/>
<accession>A0ABD7BM71</accession>
<name>A0ABD7BM71_PSEPU</name>
<proteinExistence type="predicted"/>
<dbReference type="GO" id="GO:0016757">
    <property type="term" value="F:glycosyltransferase activity"/>
    <property type="evidence" value="ECO:0007669"/>
    <property type="project" value="UniProtKB-KW"/>
</dbReference>
<evidence type="ECO:0000313" key="3">
    <source>
        <dbReference type="EMBL" id="QOD00862.1"/>
    </source>
</evidence>
<reference evidence="3 4" key="1">
    <citation type="submission" date="2020-09" db="EMBL/GenBank/DDBJ databases">
        <title>Co-existence of a novel multidrug-resistance efflux pump with carbapenem resistance gene blaVIM-2 in one megaplasmid in Pseudomonas putida.</title>
        <authorList>
            <person name="Peng K."/>
            <person name="Li R."/>
        </authorList>
    </citation>
    <scope>NUCLEOTIDE SEQUENCE [LARGE SCALE GENOMIC DNA]</scope>
    <source>
        <strain evidence="3 4">ZXPA-20</strain>
    </source>
</reference>
<organism evidence="3 4">
    <name type="scientific">Pseudomonas putida</name>
    <name type="common">Arthrobacter siderocapsulatus</name>
    <dbReference type="NCBI Taxonomy" id="303"/>
    <lineage>
        <taxon>Bacteria</taxon>
        <taxon>Pseudomonadati</taxon>
        <taxon>Pseudomonadota</taxon>
        <taxon>Gammaproteobacteria</taxon>
        <taxon>Pseudomonadales</taxon>
        <taxon>Pseudomonadaceae</taxon>
        <taxon>Pseudomonas</taxon>
    </lineage>
</organism>
<dbReference type="PANTHER" id="PTHR30160:SF15">
    <property type="entry name" value="GLYCOSYLTRANSFERASE HI_0523-RELATED"/>
    <property type="match status" value="1"/>
</dbReference>
<protein>
    <submittedName>
        <fullName evidence="3">Glycosyltransferase family 9 protein</fullName>
    </submittedName>
</protein>